<accession>A0A1H9WLW6</accession>
<dbReference type="STRING" id="1121357.SAMN05661109_02805"/>
<keyword evidence="3" id="KW-1185">Reference proteome</keyword>
<dbReference type="InterPro" id="IPR008613">
    <property type="entry name" value="Excalibur_Ca-bd_domain"/>
</dbReference>
<dbReference type="EMBL" id="FOGQ01000026">
    <property type="protein sequence ID" value="SES34824.1"/>
    <property type="molecule type" value="Genomic_DNA"/>
</dbReference>
<evidence type="ECO:0000313" key="3">
    <source>
        <dbReference type="Proteomes" id="UP000198929"/>
    </source>
</evidence>
<reference evidence="3" key="1">
    <citation type="submission" date="2016-10" db="EMBL/GenBank/DDBJ databases">
        <authorList>
            <person name="Varghese N."/>
            <person name="Submissions S."/>
        </authorList>
    </citation>
    <scope>NUCLEOTIDE SEQUENCE [LARGE SCALE GENOMIC DNA]</scope>
    <source>
        <strain evidence="3">DSM 20524</strain>
    </source>
</reference>
<dbReference type="Proteomes" id="UP000198929">
    <property type="component" value="Unassembled WGS sequence"/>
</dbReference>
<evidence type="ECO:0000259" key="1">
    <source>
        <dbReference type="SMART" id="SM00894"/>
    </source>
</evidence>
<dbReference type="SMART" id="SM00894">
    <property type="entry name" value="Excalibur"/>
    <property type="match status" value="1"/>
</dbReference>
<protein>
    <submittedName>
        <fullName evidence="2">Excalibur calcium-binding domain-containing protein</fullName>
    </submittedName>
</protein>
<feature type="domain" description="Excalibur calcium-binding" evidence="1">
    <location>
        <begin position="205"/>
        <end position="241"/>
    </location>
</feature>
<dbReference type="AlphaFoldDB" id="A0A1H9WLW6"/>
<dbReference type="Pfam" id="PF05901">
    <property type="entry name" value="Excalibur"/>
    <property type="match status" value="1"/>
</dbReference>
<sequence length="241" mass="25828">MAAIDRGIDARECLYSLVKIVLLWNYVDVDVTHLAGTGAVLTDAFEHAPQRNLVWAVWVSIAHVESFHINSYEIYYSARILSHVYHFLVDARTGTKVPSQTFPVIQSIHESVLVKFGRCLPKFHHLATLASLSATAMTTAARAESPGNTAQATLEGTATVTQVTTTTVSSTTTVTESLPAVIVTETVTVEPATAPAAAPAPEDVYFANCSEARAAGTAPIYVGELGYRSKMDRDGDGLACE</sequence>
<proteinExistence type="predicted"/>
<name>A0A1H9WLW6_9CORY</name>
<gene>
    <name evidence="2" type="ORF">SAMN05661109_02805</name>
</gene>
<evidence type="ECO:0000313" key="2">
    <source>
        <dbReference type="EMBL" id="SES34824.1"/>
    </source>
</evidence>
<organism evidence="2 3">
    <name type="scientific">Corynebacterium cystitidis DSM 20524</name>
    <dbReference type="NCBI Taxonomy" id="1121357"/>
    <lineage>
        <taxon>Bacteria</taxon>
        <taxon>Bacillati</taxon>
        <taxon>Actinomycetota</taxon>
        <taxon>Actinomycetes</taxon>
        <taxon>Mycobacteriales</taxon>
        <taxon>Corynebacteriaceae</taxon>
        <taxon>Corynebacterium</taxon>
    </lineage>
</organism>